<keyword evidence="2" id="KW-1133">Transmembrane helix</keyword>
<comment type="caution">
    <text evidence="5">The sequence shown here is derived from an EMBL/GenBank/DDBJ whole genome shotgun (WGS) entry which is preliminary data.</text>
</comment>
<keyword evidence="2" id="KW-0812">Transmembrane</keyword>
<dbReference type="Proteomes" id="UP000429607">
    <property type="component" value="Unassembled WGS sequence"/>
</dbReference>
<evidence type="ECO:0000313" key="4">
    <source>
        <dbReference type="EMBL" id="KAE9029706.1"/>
    </source>
</evidence>
<dbReference type="Proteomes" id="UP000434957">
    <property type="component" value="Unassembled WGS sequence"/>
</dbReference>
<dbReference type="EMBL" id="QXFU01002127">
    <property type="protein sequence ID" value="KAE8990052.1"/>
    <property type="molecule type" value="Genomic_DNA"/>
</dbReference>
<evidence type="ECO:0000313" key="7">
    <source>
        <dbReference type="Proteomes" id="UP000434957"/>
    </source>
</evidence>
<sequence length="210" mass="24608">MDEFDAPERLELPPAPRSLWDFASVLAPVLKYYVALLLLFLGARWFNRQLDNEAAAAELQGVRQRPNLSPELIVESSEEEEEDAEKEEEEEEEEEIEELVTDGDRLVPVDGQQKQRKKKPNPTKELFDGLRKVEQELRDKKNKEDADEDNVSWNELHVSMLRRYKDKYPNHGPRVADPETDKYDEEFNELLRKNNIDPDELKSQSNKKDE</sequence>
<keyword evidence="2" id="KW-0472">Membrane</keyword>
<name>A0A6A4FB22_9STRA</name>
<evidence type="ECO:0000313" key="6">
    <source>
        <dbReference type="Proteomes" id="UP000429607"/>
    </source>
</evidence>
<feature type="region of interest" description="Disordered" evidence="1">
    <location>
        <begin position="67"/>
        <end position="151"/>
    </location>
</feature>
<feature type="transmembrane region" description="Helical" evidence="2">
    <location>
        <begin position="20"/>
        <end position="41"/>
    </location>
</feature>
<gene>
    <name evidence="4" type="ORF">PR001_g11457</name>
    <name evidence="3" type="ORF">PR002_g21262</name>
    <name evidence="5" type="ORF">PR003_g11727</name>
</gene>
<feature type="compositionally biased region" description="Acidic residues" evidence="1">
    <location>
        <begin position="76"/>
        <end position="101"/>
    </location>
</feature>
<keyword evidence="7" id="KW-1185">Reference proteome</keyword>
<feature type="compositionally biased region" description="Basic and acidic residues" evidence="1">
    <location>
        <begin position="189"/>
        <end position="210"/>
    </location>
</feature>
<reference evidence="5 7" key="1">
    <citation type="submission" date="2018-08" db="EMBL/GenBank/DDBJ databases">
        <title>Genomic investigation of the strawberry pathogen Phytophthora fragariae indicates pathogenicity is determined by transcriptional variation in three key races.</title>
        <authorList>
            <person name="Adams T.M."/>
            <person name="Armitage A.D."/>
            <person name="Sobczyk M.K."/>
            <person name="Bates H.J."/>
            <person name="Dunwell J.M."/>
            <person name="Nellist C.F."/>
            <person name="Harrison R.J."/>
        </authorList>
    </citation>
    <scope>NUCLEOTIDE SEQUENCE [LARGE SCALE GENOMIC DNA]</scope>
    <source>
        <strain evidence="4 6">SCRP249</strain>
        <strain evidence="3 8">SCRP324</strain>
        <strain evidence="5 7">SCRP333</strain>
    </source>
</reference>
<evidence type="ECO:0000313" key="8">
    <source>
        <dbReference type="Proteomes" id="UP000435112"/>
    </source>
</evidence>
<evidence type="ECO:0000256" key="2">
    <source>
        <dbReference type="SAM" id="Phobius"/>
    </source>
</evidence>
<evidence type="ECO:0000313" key="3">
    <source>
        <dbReference type="EMBL" id="KAE8990052.1"/>
    </source>
</evidence>
<organism evidence="5 7">
    <name type="scientific">Phytophthora rubi</name>
    <dbReference type="NCBI Taxonomy" id="129364"/>
    <lineage>
        <taxon>Eukaryota</taxon>
        <taxon>Sar</taxon>
        <taxon>Stramenopiles</taxon>
        <taxon>Oomycota</taxon>
        <taxon>Peronosporomycetes</taxon>
        <taxon>Peronosporales</taxon>
        <taxon>Peronosporaceae</taxon>
        <taxon>Phytophthora</taxon>
    </lineage>
</organism>
<dbReference type="Proteomes" id="UP000435112">
    <property type="component" value="Unassembled WGS sequence"/>
</dbReference>
<dbReference type="OrthoDB" id="164509at2759"/>
<feature type="region of interest" description="Disordered" evidence="1">
    <location>
        <begin position="164"/>
        <end position="210"/>
    </location>
</feature>
<accession>A0A6A4FB22</accession>
<dbReference type="AlphaFoldDB" id="A0A6A4FB22"/>
<dbReference type="EMBL" id="QXFV01000705">
    <property type="protein sequence ID" value="KAE9029706.1"/>
    <property type="molecule type" value="Genomic_DNA"/>
</dbReference>
<proteinExistence type="predicted"/>
<evidence type="ECO:0000313" key="5">
    <source>
        <dbReference type="EMBL" id="KAE9338014.1"/>
    </source>
</evidence>
<feature type="compositionally biased region" description="Basic and acidic residues" evidence="1">
    <location>
        <begin position="125"/>
        <end position="144"/>
    </location>
</feature>
<protein>
    <submittedName>
        <fullName evidence="5">Uncharacterized protein</fullName>
    </submittedName>
</protein>
<dbReference type="EMBL" id="QXFT01000681">
    <property type="protein sequence ID" value="KAE9338014.1"/>
    <property type="molecule type" value="Genomic_DNA"/>
</dbReference>
<feature type="compositionally biased region" description="Basic and acidic residues" evidence="1">
    <location>
        <begin position="166"/>
        <end position="181"/>
    </location>
</feature>
<evidence type="ECO:0000256" key="1">
    <source>
        <dbReference type="SAM" id="MobiDB-lite"/>
    </source>
</evidence>